<name>A0A5J4Z476_PORPP</name>
<keyword evidence="4 5" id="KW-0249">Electron transport</keyword>
<evidence type="ECO:0000256" key="1">
    <source>
        <dbReference type="ARBA" id="ARBA00004305"/>
    </source>
</evidence>
<organism evidence="7 8">
    <name type="scientific">Porphyridium purpureum</name>
    <name type="common">Red alga</name>
    <name type="synonym">Porphyridium cruentum</name>
    <dbReference type="NCBI Taxonomy" id="35688"/>
    <lineage>
        <taxon>Eukaryota</taxon>
        <taxon>Rhodophyta</taxon>
        <taxon>Bangiophyceae</taxon>
        <taxon>Porphyridiales</taxon>
        <taxon>Porphyridiaceae</taxon>
        <taxon>Porphyridium</taxon>
    </lineage>
</organism>
<comment type="subunit">
    <text evidence="5">Heterodimer of an alpha and a beta subunit.</text>
</comment>
<evidence type="ECO:0000313" key="7">
    <source>
        <dbReference type="EMBL" id="KAA8498080.1"/>
    </source>
</evidence>
<evidence type="ECO:0000313" key="8">
    <source>
        <dbReference type="Proteomes" id="UP000324585"/>
    </source>
</evidence>
<comment type="caution">
    <text evidence="7">The sequence shown here is derived from an EMBL/GenBank/DDBJ whole genome shotgun (WGS) entry which is preliminary data.</text>
</comment>
<evidence type="ECO:0000256" key="3">
    <source>
        <dbReference type="ARBA" id="ARBA00022448"/>
    </source>
</evidence>
<dbReference type="SUPFAM" id="SSF52402">
    <property type="entry name" value="Adenine nucleotide alpha hydrolases-like"/>
    <property type="match status" value="1"/>
</dbReference>
<dbReference type="PIRSF" id="PIRSF000090">
    <property type="entry name" value="Beta-ETF"/>
    <property type="match status" value="1"/>
</dbReference>
<dbReference type="InterPro" id="IPR014730">
    <property type="entry name" value="ETF_a/b_N"/>
</dbReference>
<sequence>MVRKVLVGVKRVVDYLTKIRVQADGSGVDLKNVKWSMNPFCEIALEEAIQMKEKKLVDEVVAASIGNKSAAETLRSALALGADRAIHVVTPDGDASASPEPLAVAKILRKLVEKEKPGLELVLLGKQAIDDDSNQTAQMLSALLGWSQATFASTVKMEGNTHALVAQEVDGGLETVKISLPCVISVDLRLNSPRYATLPNIMKAKKKPIESISVESLGVDISPRNRVVHVASPPQRKSGIMVESVDQLLDKLRNEAKVI</sequence>
<dbReference type="Gene3D" id="3.40.50.620">
    <property type="entry name" value="HUPs"/>
    <property type="match status" value="1"/>
</dbReference>
<dbReference type="OrthoDB" id="276685at2759"/>
<dbReference type="InterPro" id="IPR012255">
    <property type="entry name" value="ETF_b"/>
</dbReference>
<comment type="subcellular location">
    <subcellularLocation>
        <location evidence="1 5">Mitochondrion matrix</location>
    </subcellularLocation>
</comment>
<dbReference type="PANTHER" id="PTHR21294">
    <property type="entry name" value="ELECTRON TRANSFER FLAVOPROTEIN BETA-SUBUNIT"/>
    <property type="match status" value="1"/>
</dbReference>
<evidence type="ECO:0000256" key="2">
    <source>
        <dbReference type="ARBA" id="ARBA00007557"/>
    </source>
</evidence>
<comment type="function">
    <text evidence="5">The electron transfer flavoprotein serves as a specific electron acceptor for several dehydrogenases, including five acyl-CoA dehydrogenases, glutaryl-CoA and sarcosine dehydrogenase. It transfers the electrons to the main mitochondrial respiratory chain via ETF-ubiquinone oxidoreductase (ETF dehydrogenase).</text>
</comment>
<dbReference type="FunFam" id="3.40.50.620:FF:000011">
    <property type="entry name" value="Electron transfer flavoprotein subunit beta"/>
    <property type="match status" value="1"/>
</dbReference>
<dbReference type="GO" id="GO:0009055">
    <property type="term" value="F:electron transfer activity"/>
    <property type="evidence" value="ECO:0007669"/>
    <property type="project" value="InterPro"/>
</dbReference>
<proteinExistence type="inferred from homology"/>
<evidence type="ECO:0000256" key="5">
    <source>
        <dbReference type="PIRNR" id="PIRNR000090"/>
    </source>
</evidence>
<dbReference type="CDD" id="cd01714">
    <property type="entry name" value="ETF_beta"/>
    <property type="match status" value="1"/>
</dbReference>
<dbReference type="Pfam" id="PF01012">
    <property type="entry name" value="ETF"/>
    <property type="match status" value="1"/>
</dbReference>
<protein>
    <recommendedName>
        <fullName evidence="5">Electron transfer flavoprotein subunit beta</fullName>
        <shortName evidence="5">Beta-ETF</shortName>
    </recommendedName>
</protein>
<dbReference type="EMBL" id="VRMN01000001">
    <property type="protein sequence ID" value="KAA8498080.1"/>
    <property type="molecule type" value="Genomic_DNA"/>
</dbReference>
<dbReference type="InterPro" id="IPR014729">
    <property type="entry name" value="Rossmann-like_a/b/a_fold"/>
</dbReference>
<dbReference type="SMART" id="SM00893">
    <property type="entry name" value="ETF"/>
    <property type="match status" value="1"/>
</dbReference>
<dbReference type="OMA" id="EINQPRI"/>
<dbReference type="PANTHER" id="PTHR21294:SF8">
    <property type="entry name" value="ELECTRON TRANSFER FLAVOPROTEIN SUBUNIT BETA"/>
    <property type="match status" value="1"/>
</dbReference>
<evidence type="ECO:0000259" key="6">
    <source>
        <dbReference type="SMART" id="SM00893"/>
    </source>
</evidence>
<evidence type="ECO:0000256" key="4">
    <source>
        <dbReference type="ARBA" id="ARBA00022982"/>
    </source>
</evidence>
<gene>
    <name evidence="7" type="ORF">FVE85_5665</name>
</gene>
<accession>A0A5J4Z476</accession>
<feature type="domain" description="Electron transfer flavoprotein alpha/beta-subunit N-terminal" evidence="6">
    <location>
        <begin position="25"/>
        <end position="221"/>
    </location>
</feature>
<keyword evidence="3 5" id="KW-0813">Transport</keyword>
<dbReference type="GO" id="GO:0005759">
    <property type="term" value="C:mitochondrial matrix"/>
    <property type="evidence" value="ECO:0007669"/>
    <property type="project" value="UniProtKB-SubCell"/>
</dbReference>
<keyword evidence="8" id="KW-1185">Reference proteome</keyword>
<keyword evidence="5" id="KW-0496">Mitochondrion</keyword>
<reference evidence="8" key="1">
    <citation type="journal article" date="2019" name="Nat. Commun.">
        <title>Expansion of phycobilisome linker gene families in mesophilic red algae.</title>
        <authorList>
            <person name="Lee J."/>
            <person name="Kim D."/>
            <person name="Bhattacharya D."/>
            <person name="Yoon H.S."/>
        </authorList>
    </citation>
    <scope>NUCLEOTIDE SEQUENCE [LARGE SCALE GENOMIC DNA]</scope>
    <source>
        <strain evidence="8">CCMP 1328</strain>
    </source>
</reference>
<dbReference type="InterPro" id="IPR033948">
    <property type="entry name" value="ETF_beta_N"/>
</dbReference>
<comment type="similarity">
    <text evidence="2 5">Belongs to the ETF beta-subunit/FixA family.</text>
</comment>
<dbReference type="GO" id="GO:0046395">
    <property type="term" value="P:carboxylic acid catabolic process"/>
    <property type="evidence" value="ECO:0007669"/>
    <property type="project" value="UniProtKB-ARBA"/>
</dbReference>
<dbReference type="AlphaFoldDB" id="A0A5J4Z476"/>
<dbReference type="Proteomes" id="UP000324585">
    <property type="component" value="Unassembled WGS sequence"/>
</dbReference>